<sequence>MESPAGVSVSDSDEEPVPKHPRLSGDISDQLTDDTGSYFEDDFEDLSVMDTSPSSALQTDDDAIMVGTTGDKPGRKLAMEVGTTGDKPGRKLAMESKASDVNDNYNTSANTVTPLREDGSRSNRPAPNWGTFYFRHMDTDSEQDRFSKALAPQKLCPVVPIDSSDEDDAWTYTGGTDAPLVPSENIHKQPLLSGNSGYISTATELKTLSGDSKKRSRQNELGNTLFVNDTNNSTEKRGSIKESDIVSLKLGSKKESSSALIEEPEKSMTEGAPREGRKKMFAATHESKDCVDGDRSEESQQNCKVTIRELVNQAVKMTVRDFEPLVFTQTQAKQSRVKNWIKTNSHTFMRPQDSCDASGEYTTGDSDDDKVSDSSSEDQNGSVATCKHQIGRGLDSRSCSTEVFQDPDATPVNDKTLPMLATTPSPEHGKVIMRCRRRLATGEQRPWSVSGLSQLGLTGSDGALANFSISESALHQILASAAIPTASSPQGLLEEGSGSRTGSLRRRKVRTRRRNTGRKSESGGSGGGSGGSDTQNKSSNNLAASNRTLTKSGSFSGGSPPSASEPAAQTVSSTEEEEQMATPVVTPQFRLGAKVTPVNPLRVREGSVGMNEEQLSSFSEQAWDNYQEKYMSEPNSEELADSEAARRLLEIDDDYRNLLDSQSDCMSSSVSTNQPRTMSPALPLVDVSVLDSDSDLEDIRHFIQQSQSQLMFSENVFAKQLTKTSVDLNDFAQIAATCRDNVKCLHVLLDTEVEGDLLSSQDCREIRASTLHVERITTGSEIENPGKSPDHRFQCLIL</sequence>
<dbReference type="EMBL" id="OE840923">
    <property type="protein sequence ID" value="CAD7593262.1"/>
    <property type="molecule type" value="Genomic_DNA"/>
</dbReference>
<feature type="region of interest" description="Disordered" evidence="1">
    <location>
        <begin position="348"/>
        <end position="385"/>
    </location>
</feature>
<feature type="compositionally biased region" description="Low complexity" evidence="1">
    <location>
        <begin position="491"/>
        <end position="502"/>
    </location>
</feature>
<feature type="region of interest" description="Disordered" evidence="1">
    <location>
        <begin position="209"/>
        <end position="239"/>
    </location>
</feature>
<evidence type="ECO:0000256" key="1">
    <source>
        <dbReference type="SAM" id="MobiDB-lite"/>
    </source>
</evidence>
<feature type="region of interest" description="Disordered" evidence="1">
    <location>
        <begin position="1"/>
        <end position="38"/>
    </location>
</feature>
<proteinExistence type="predicted"/>
<dbReference type="AlphaFoldDB" id="A0A7R9PL52"/>
<feature type="region of interest" description="Disordered" evidence="1">
    <location>
        <begin position="487"/>
        <end position="587"/>
    </location>
</feature>
<organism evidence="2">
    <name type="scientific">Timema genevievae</name>
    <name type="common">Walking stick</name>
    <dbReference type="NCBI Taxonomy" id="629358"/>
    <lineage>
        <taxon>Eukaryota</taxon>
        <taxon>Metazoa</taxon>
        <taxon>Ecdysozoa</taxon>
        <taxon>Arthropoda</taxon>
        <taxon>Hexapoda</taxon>
        <taxon>Insecta</taxon>
        <taxon>Pterygota</taxon>
        <taxon>Neoptera</taxon>
        <taxon>Polyneoptera</taxon>
        <taxon>Phasmatodea</taxon>
        <taxon>Timematodea</taxon>
        <taxon>Timematoidea</taxon>
        <taxon>Timematidae</taxon>
        <taxon>Timema</taxon>
    </lineage>
</organism>
<feature type="compositionally biased region" description="Basic and acidic residues" evidence="1">
    <location>
        <begin position="87"/>
        <end position="100"/>
    </location>
</feature>
<feature type="region of interest" description="Disordered" evidence="1">
    <location>
        <begin position="50"/>
        <end position="124"/>
    </location>
</feature>
<protein>
    <submittedName>
        <fullName evidence="2">Uncharacterized protein</fullName>
    </submittedName>
</protein>
<gene>
    <name evidence="2" type="ORF">TGEB3V08_LOCUS5258</name>
</gene>
<feature type="region of interest" description="Disordered" evidence="1">
    <location>
        <begin position="404"/>
        <end position="426"/>
    </location>
</feature>
<reference evidence="2" key="1">
    <citation type="submission" date="2020-11" db="EMBL/GenBank/DDBJ databases">
        <authorList>
            <person name="Tran Van P."/>
        </authorList>
    </citation>
    <scope>NUCLEOTIDE SEQUENCE</scope>
</reference>
<name>A0A7R9PL52_TIMGE</name>
<accession>A0A7R9PL52</accession>
<feature type="region of interest" description="Disordered" evidence="1">
    <location>
        <begin position="253"/>
        <end position="276"/>
    </location>
</feature>
<feature type="compositionally biased region" description="Basic and acidic residues" evidence="1">
    <location>
        <begin position="263"/>
        <end position="275"/>
    </location>
</feature>
<feature type="compositionally biased region" description="Low complexity" evidence="1">
    <location>
        <begin position="552"/>
        <end position="568"/>
    </location>
</feature>
<feature type="compositionally biased region" description="Basic residues" evidence="1">
    <location>
        <begin position="503"/>
        <end position="517"/>
    </location>
</feature>
<feature type="compositionally biased region" description="Polar residues" evidence="1">
    <location>
        <begin position="101"/>
        <end position="113"/>
    </location>
</feature>
<evidence type="ECO:0000313" key="2">
    <source>
        <dbReference type="EMBL" id="CAD7593262.1"/>
    </source>
</evidence>
<feature type="compositionally biased region" description="Polar residues" evidence="1">
    <location>
        <begin position="533"/>
        <end position="551"/>
    </location>
</feature>
<feature type="compositionally biased region" description="Polar residues" evidence="1">
    <location>
        <begin position="219"/>
        <end position="233"/>
    </location>
</feature>